<reference evidence="1 2" key="1">
    <citation type="journal article" date="2013" name="PLoS ONE">
        <title>Identification and characterization of three novel lipases belonging to families II and V from Anaerovibrio lipolyticus 5ST.</title>
        <authorList>
            <person name="Prive F."/>
            <person name="Kaderbhai N.N."/>
            <person name="Girdwood S."/>
            <person name="Worgan H.J."/>
            <person name="Pinloche E."/>
            <person name="Scollan N.D."/>
            <person name="Huws S.A."/>
            <person name="Newbold C.J."/>
        </authorList>
    </citation>
    <scope>NUCLEOTIDE SEQUENCE [LARGE SCALE GENOMIC DNA]</scope>
    <source>
        <strain evidence="1 2">5S</strain>
    </source>
</reference>
<protein>
    <submittedName>
        <fullName evidence="1">Uncharacterized protein</fullName>
    </submittedName>
</protein>
<name>A0A0B2JXL2_9FIRM</name>
<organism evidence="1 2">
    <name type="scientific">Anaerovibrio lipolyticus</name>
    <dbReference type="NCBI Taxonomy" id="82374"/>
    <lineage>
        <taxon>Bacteria</taxon>
        <taxon>Bacillati</taxon>
        <taxon>Bacillota</taxon>
        <taxon>Negativicutes</taxon>
        <taxon>Selenomonadales</taxon>
        <taxon>Selenomonadaceae</taxon>
        <taxon>Anaerovibrio</taxon>
    </lineage>
</organism>
<dbReference type="AlphaFoldDB" id="A0A0B2JXL2"/>
<evidence type="ECO:0000313" key="1">
    <source>
        <dbReference type="EMBL" id="KHM52319.1"/>
    </source>
</evidence>
<gene>
    <name evidence="1" type="ORF">NZ47_05510</name>
</gene>
<accession>A0A0B2JXL2</accession>
<sequence length="330" mass="38203">MDEALRKEYEEWVEKVQRELVDHKEWVEQYGNYAKNMMEHKDLFIKARKTFHVYKPLHAYLTIGNVKDKHVNFDLRYLGQSVGTIKVGARKRKPRLSVNETQANNSERFNYRLGIIENKSWSTSELAKAFRTFYKNEAVGSPRQEEHMVESALFSELEKTKSVNKTLCGIQPVSYANSRIHMKTSLKASDAKKNVIEQSKTGGETDILCRRNIKLGESRFVVIEVKDENKKNESFDDTMKQAISYAVFISELIHSNAGKDWMKIWGMENQIKENYIIDCVVAMPKGATEPSYAGEKIEIPGIGDKLELHYMKIKDYDSENVEFESSFDNK</sequence>
<evidence type="ECO:0000313" key="2">
    <source>
        <dbReference type="Proteomes" id="UP000030993"/>
    </source>
</evidence>
<dbReference type="RefSeq" id="WP_039207329.1">
    <property type="nucleotide sequence ID" value="NZ_JSCE01000110.1"/>
</dbReference>
<keyword evidence="2" id="KW-1185">Reference proteome</keyword>
<dbReference type="EMBL" id="JSCE01000110">
    <property type="protein sequence ID" value="KHM52319.1"/>
    <property type="molecule type" value="Genomic_DNA"/>
</dbReference>
<dbReference type="Proteomes" id="UP000030993">
    <property type="component" value="Unassembled WGS sequence"/>
</dbReference>
<comment type="caution">
    <text evidence="1">The sequence shown here is derived from an EMBL/GenBank/DDBJ whole genome shotgun (WGS) entry which is preliminary data.</text>
</comment>
<proteinExistence type="predicted"/>